<sequence length="139" mass="14257">DESPVTMPQYINGYVMAFGPTIYQDIKKEIPKYIPLLLNSQPSPPSPGGSPNQGRQTNGQWGSGGLKAAANVGKAAKKLPFGEKIAEVVEGAQALVHLGGTIRELKNEISGSKGGGNGETGPGPGSPGDGGMSDWGPPF</sequence>
<protein>
    <submittedName>
        <fullName evidence="2">Uncharacterized protein</fullName>
    </submittedName>
</protein>
<reference evidence="2" key="1">
    <citation type="journal article" date="2014" name="Front. Microbiol.">
        <title>High frequency of phylogenetically diverse reductive dehalogenase-homologous genes in deep subseafloor sedimentary metagenomes.</title>
        <authorList>
            <person name="Kawai M."/>
            <person name="Futagami T."/>
            <person name="Toyoda A."/>
            <person name="Takaki Y."/>
            <person name="Nishi S."/>
            <person name="Hori S."/>
            <person name="Arai W."/>
            <person name="Tsubouchi T."/>
            <person name="Morono Y."/>
            <person name="Uchiyama I."/>
            <person name="Ito T."/>
            <person name="Fujiyama A."/>
            <person name="Inagaki F."/>
            <person name="Takami H."/>
        </authorList>
    </citation>
    <scope>NUCLEOTIDE SEQUENCE</scope>
    <source>
        <strain evidence="2">Expedition CK06-06</strain>
    </source>
</reference>
<feature type="non-terminal residue" evidence="2">
    <location>
        <position position="1"/>
    </location>
</feature>
<name>X1TPH0_9ZZZZ</name>
<evidence type="ECO:0000256" key="1">
    <source>
        <dbReference type="SAM" id="MobiDB-lite"/>
    </source>
</evidence>
<proteinExistence type="predicted"/>
<dbReference type="AlphaFoldDB" id="X1TPH0"/>
<feature type="region of interest" description="Disordered" evidence="1">
    <location>
        <begin position="107"/>
        <end position="139"/>
    </location>
</feature>
<dbReference type="EMBL" id="BARW01015310">
    <property type="protein sequence ID" value="GAI93271.1"/>
    <property type="molecule type" value="Genomic_DNA"/>
</dbReference>
<comment type="caution">
    <text evidence="2">The sequence shown here is derived from an EMBL/GenBank/DDBJ whole genome shotgun (WGS) entry which is preliminary data.</text>
</comment>
<feature type="compositionally biased region" description="Gly residues" evidence="1">
    <location>
        <begin position="112"/>
        <end position="133"/>
    </location>
</feature>
<accession>X1TPH0</accession>
<gene>
    <name evidence="2" type="ORF">S12H4_26902</name>
</gene>
<feature type="region of interest" description="Disordered" evidence="1">
    <location>
        <begin position="36"/>
        <end position="66"/>
    </location>
</feature>
<evidence type="ECO:0000313" key="2">
    <source>
        <dbReference type="EMBL" id="GAI93271.1"/>
    </source>
</evidence>
<organism evidence="2">
    <name type="scientific">marine sediment metagenome</name>
    <dbReference type="NCBI Taxonomy" id="412755"/>
    <lineage>
        <taxon>unclassified sequences</taxon>
        <taxon>metagenomes</taxon>
        <taxon>ecological metagenomes</taxon>
    </lineage>
</organism>